<reference evidence="3" key="1">
    <citation type="journal article" date="2022" name="bioRxiv">
        <title>Genomics of Preaxostyla Flagellates Illuminates Evolutionary Transitions and the Path Towards Mitochondrial Loss.</title>
        <authorList>
            <person name="Novak L.V.F."/>
            <person name="Treitli S.C."/>
            <person name="Pyrih J."/>
            <person name="Halakuc P."/>
            <person name="Pipaliya S.V."/>
            <person name="Vacek V."/>
            <person name="Brzon O."/>
            <person name="Soukal P."/>
            <person name="Eme L."/>
            <person name="Dacks J.B."/>
            <person name="Karnkowska A."/>
            <person name="Elias M."/>
            <person name="Hampl V."/>
        </authorList>
    </citation>
    <scope>NUCLEOTIDE SEQUENCE</scope>
    <source>
        <strain evidence="3">RCP-MX</strain>
    </source>
</reference>
<feature type="region of interest" description="Disordered" evidence="2">
    <location>
        <begin position="396"/>
        <end position="510"/>
    </location>
</feature>
<dbReference type="Proteomes" id="UP001141327">
    <property type="component" value="Unassembled WGS sequence"/>
</dbReference>
<feature type="compositionally biased region" description="Low complexity" evidence="2">
    <location>
        <begin position="216"/>
        <end position="228"/>
    </location>
</feature>
<evidence type="ECO:0000313" key="4">
    <source>
        <dbReference type="Proteomes" id="UP001141327"/>
    </source>
</evidence>
<feature type="coiled-coil region" evidence="1">
    <location>
        <begin position="305"/>
        <end position="339"/>
    </location>
</feature>
<dbReference type="EMBL" id="JAPMOS010000117">
    <property type="protein sequence ID" value="KAJ4455152.1"/>
    <property type="molecule type" value="Genomic_DNA"/>
</dbReference>
<proteinExistence type="predicted"/>
<name>A0ABQ8U9W3_9EUKA</name>
<feature type="coiled-coil region" evidence="1">
    <location>
        <begin position="74"/>
        <end position="192"/>
    </location>
</feature>
<feature type="region of interest" description="Disordered" evidence="2">
    <location>
        <begin position="216"/>
        <end position="298"/>
    </location>
</feature>
<sequence>MIEDPDQIRLPKEAHQLILQVQTIERLKRANKQLSVSLTEAKSALAAADERIVQLSRPTDAPDSTQVGRLRAQLDAERATSGRLRAELQEAKSQMSVDRTRTVAAKNIEATWENDRLRLEGRLDRLMRATSELKEENRTLTETLRAAQRDRENSDKQHAQLQLQLQAALTQAEGLRQSLTTSQRRVDSLKTEQAQTVLQYEREKDALTSELVAVQSHQLRQQHQQQQPGSPPYLPPLGAAGPAQRAHAREVSGTVTALLGSTGRTRRAGSVTPEGAPPACPDRLAGTSSTSPYPAALPNADRLSVNDLRELLARARRENVGLRQEIQRLQGALRRAEAAAPGKREPAPNSLRVLSYLEDVRKNLVAIAGQVARRAKLCDDAGIGLEEDDALLESRPDGLDAGAVFPAGLSAATDPDQTPPPPIDEADGGPLREQPSPSPVSAAGDPETDDGVPSVEQEMPVSPAGVPVKEEYAPEFEAPPLQMAPHRASSPPHDNDPPPIDSGSPPLIQT</sequence>
<organism evidence="3 4">
    <name type="scientific">Paratrimastix pyriformis</name>
    <dbReference type="NCBI Taxonomy" id="342808"/>
    <lineage>
        <taxon>Eukaryota</taxon>
        <taxon>Metamonada</taxon>
        <taxon>Preaxostyla</taxon>
        <taxon>Paratrimastigidae</taxon>
        <taxon>Paratrimastix</taxon>
    </lineage>
</organism>
<evidence type="ECO:0000313" key="3">
    <source>
        <dbReference type="EMBL" id="KAJ4455152.1"/>
    </source>
</evidence>
<keyword evidence="4" id="KW-1185">Reference proteome</keyword>
<accession>A0ABQ8U9W3</accession>
<keyword evidence="1" id="KW-0175">Coiled coil</keyword>
<comment type="caution">
    <text evidence="3">The sequence shown here is derived from an EMBL/GenBank/DDBJ whole genome shotgun (WGS) entry which is preliminary data.</text>
</comment>
<protein>
    <submittedName>
        <fullName evidence="3">Uncharacterized protein</fullName>
    </submittedName>
</protein>
<evidence type="ECO:0000256" key="2">
    <source>
        <dbReference type="SAM" id="MobiDB-lite"/>
    </source>
</evidence>
<evidence type="ECO:0000256" key="1">
    <source>
        <dbReference type="SAM" id="Coils"/>
    </source>
</evidence>
<gene>
    <name evidence="3" type="ORF">PAPYR_9947</name>
</gene>